<protein>
    <recommendedName>
        <fullName evidence="3">DUF1653 domain-containing protein</fullName>
    </recommendedName>
</protein>
<dbReference type="EMBL" id="BMNC01000002">
    <property type="protein sequence ID" value="GGM84043.1"/>
    <property type="molecule type" value="Genomic_DNA"/>
</dbReference>
<reference evidence="2" key="1">
    <citation type="journal article" date="2019" name="Int. J. Syst. Evol. Microbiol.">
        <title>The Global Catalogue of Microorganisms (GCM) 10K type strain sequencing project: providing services to taxonomists for standard genome sequencing and annotation.</title>
        <authorList>
            <consortium name="The Broad Institute Genomics Platform"/>
            <consortium name="The Broad Institute Genome Sequencing Center for Infectious Disease"/>
            <person name="Wu L."/>
            <person name="Ma J."/>
        </authorList>
    </citation>
    <scope>NUCLEOTIDE SEQUENCE [LARGE SCALE GENOMIC DNA]</scope>
    <source>
        <strain evidence="2">CGMCC 4.7319</strain>
    </source>
</reference>
<dbReference type="Proteomes" id="UP000597656">
    <property type="component" value="Unassembled WGS sequence"/>
</dbReference>
<evidence type="ECO:0000313" key="1">
    <source>
        <dbReference type="EMBL" id="GGM84043.1"/>
    </source>
</evidence>
<keyword evidence="2" id="KW-1185">Reference proteome</keyword>
<accession>A0ABQ2HJY4</accession>
<gene>
    <name evidence="1" type="ORF">GCM10011609_20180</name>
</gene>
<organism evidence="1 2">
    <name type="scientific">Lentzea pudingi</name>
    <dbReference type="NCBI Taxonomy" id="1789439"/>
    <lineage>
        <taxon>Bacteria</taxon>
        <taxon>Bacillati</taxon>
        <taxon>Actinomycetota</taxon>
        <taxon>Actinomycetes</taxon>
        <taxon>Pseudonocardiales</taxon>
        <taxon>Pseudonocardiaceae</taxon>
        <taxon>Lentzea</taxon>
    </lineage>
</organism>
<evidence type="ECO:0008006" key="3">
    <source>
        <dbReference type="Google" id="ProtNLM"/>
    </source>
</evidence>
<dbReference type="RefSeq" id="WP_189154322.1">
    <property type="nucleotide sequence ID" value="NZ_BMNC01000002.1"/>
</dbReference>
<evidence type="ECO:0000313" key="2">
    <source>
        <dbReference type="Proteomes" id="UP000597656"/>
    </source>
</evidence>
<comment type="caution">
    <text evidence="1">The sequence shown here is derived from an EMBL/GenBank/DDBJ whole genome shotgun (WGS) entry which is preliminary data.</text>
</comment>
<name>A0ABQ2HJY4_9PSEU</name>
<proteinExistence type="predicted"/>
<sequence length="86" mass="10275">MAGKYRYYALIGGLDTLENPYTVVRVDGDVEESFKPTLEWSRTELMRRIRWERADYEVVKISEEDAKRFEKIQARRTEEIRERDGG</sequence>